<evidence type="ECO:0000256" key="1">
    <source>
        <dbReference type="SAM" id="SignalP"/>
    </source>
</evidence>
<protein>
    <submittedName>
        <fullName evidence="2">Uncharacterized protein (TIGR03435 family)</fullName>
    </submittedName>
</protein>
<dbReference type="NCBIfam" id="TIGR03435">
    <property type="entry name" value="Soli_TIGR03435"/>
    <property type="match status" value="1"/>
</dbReference>
<dbReference type="EMBL" id="JACHIP010000040">
    <property type="protein sequence ID" value="MBB5061396.1"/>
    <property type="molecule type" value="Genomic_DNA"/>
</dbReference>
<keyword evidence="3" id="KW-1185">Reference proteome</keyword>
<feature type="signal peptide" evidence="1">
    <location>
        <begin position="1"/>
        <end position="23"/>
    </location>
</feature>
<sequence length="267" mass="28764">MSLLPRATVAAAILGVGCIGAIAQSPSTASPPQYETAAVHPAPESPPFMGCDPQPARLRCFLNLQALVSQAYSVRYEFVVQGPKWIVDKVWALDATIDPVDLDRVKALTREQRSAMIQGVLADRFGLKVHQEMRVEPVYDLVIANGGHKLQPMAAASDAEATDLPKGYPRIGIFTMSGETARAFGETMDEITKQISGVLGSGQIDRPILNKTGLEGRWNFTLKIAPDGEQSPSPFTVIQEQLGLKLIPAKEPVPVLVIDEANLPTAN</sequence>
<gene>
    <name evidence="2" type="ORF">HDF16_006132</name>
</gene>
<reference evidence="2 3" key="1">
    <citation type="submission" date="2020-08" db="EMBL/GenBank/DDBJ databases">
        <title>Genomic Encyclopedia of Type Strains, Phase IV (KMG-V): Genome sequencing to study the core and pangenomes of soil and plant-associated prokaryotes.</title>
        <authorList>
            <person name="Whitman W."/>
        </authorList>
    </citation>
    <scope>NUCLEOTIDE SEQUENCE [LARGE SCALE GENOMIC DNA]</scope>
    <source>
        <strain evidence="2 3">M8UP14</strain>
    </source>
</reference>
<dbReference type="PROSITE" id="PS51257">
    <property type="entry name" value="PROKAR_LIPOPROTEIN"/>
    <property type="match status" value="1"/>
</dbReference>
<dbReference type="Proteomes" id="UP000540989">
    <property type="component" value="Unassembled WGS sequence"/>
</dbReference>
<keyword evidence="1" id="KW-0732">Signal</keyword>
<comment type="caution">
    <text evidence="2">The sequence shown here is derived from an EMBL/GenBank/DDBJ whole genome shotgun (WGS) entry which is preliminary data.</text>
</comment>
<dbReference type="InterPro" id="IPR017801">
    <property type="entry name" value="DUF3738"/>
</dbReference>
<name>A0A7W8E773_9BACT</name>
<accession>A0A7W8E773</accession>
<feature type="chain" id="PRO_5031356693" evidence="1">
    <location>
        <begin position="24"/>
        <end position="267"/>
    </location>
</feature>
<evidence type="ECO:0000313" key="2">
    <source>
        <dbReference type="EMBL" id="MBB5061396.1"/>
    </source>
</evidence>
<organism evidence="2 3">
    <name type="scientific">Granulicella aggregans</name>
    <dbReference type="NCBI Taxonomy" id="474949"/>
    <lineage>
        <taxon>Bacteria</taxon>
        <taxon>Pseudomonadati</taxon>
        <taxon>Acidobacteriota</taxon>
        <taxon>Terriglobia</taxon>
        <taxon>Terriglobales</taxon>
        <taxon>Acidobacteriaceae</taxon>
        <taxon>Granulicella</taxon>
    </lineage>
</organism>
<evidence type="ECO:0000313" key="3">
    <source>
        <dbReference type="Proteomes" id="UP000540989"/>
    </source>
</evidence>
<dbReference type="RefSeq" id="WP_184224270.1">
    <property type="nucleotide sequence ID" value="NZ_JACHIP010000040.1"/>
</dbReference>
<dbReference type="AlphaFoldDB" id="A0A7W8E773"/>
<proteinExistence type="predicted"/>
<dbReference type="Pfam" id="PF12543">
    <property type="entry name" value="DUF3738"/>
    <property type="match status" value="1"/>
</dbReference>